<dbReference type="PANTHER" id="PTHR24171:SF9">
    <property type="entry name" value="ANKYRIN REPEAT DOMAIN-CONTAINING PROTEIN 39"/>
    <property type="match status" value="1"/>
</dbReference>
<evidence type="ECO:0000313" key="5">
    <source>
        <dbReference type="EMBL" id="MCO6045092.1"/>
    </source>
</evidence>
<gene>
    <name evidence="5" type="ORF">NG895_14370</name>
</gene>
<feature type="repeat" description="ANK" evidence="3">
    <location>
        <begin position="144"/>
        <end position="176"/>
    </location>
</feature>
<keyword evidence="6" id="KW-1185">Reference proteome</keyword>
<name>A0A9X2F9W4_9BACT</name>
<organism evidence="5 6">
    <name type="scientific">Aeoliella straminimaris</name>
    <dbReference type="NCBI Taxonomy" id="2954799"/>
    <lineage>
        <taxon>Bacteria</taxon>
        <taxon>Pseudomonadati</taxon>
        <taxon>Planctomycetota</taxon>
        <taxon>Planctomycetia</taxon>
        <taxon>Pirellulales</taxon>
        <taxon>Lacipirellulaceae</taxon>
        <taxon>Aeoliella</taxon>
    </lineage>
</organism>
<dbReference type="Gene3D" id="1.25.40.20">
    <property type="entry name" value="Ankyrin repeat-containing domain"/>
    <property type="match status" value="3"/>
</dbReference>
<evidence type="ECO:0000256" key="3">
    <source>
        <dbReference type="PROSITE-ProRule" id="PRU00023"/>
    </source>
</evidence>
<protein>
    <submittedName>
        <fullName evidence="5">Ankyrin repeat domain-containing protein</fullName>
    </submittedName>
</protein>
<dbReference type="InterPro" id="IPR002110">
    <property type="entry name" value="Ankyrin_rpt"/>
</dbReference>
<feature type="repeat" description="ANK" evidence="3">
    <location>
        <begin position="270"/>
        <end position="302"/>
    </location>
</feature>
<reference evidence="5" key="1">
    <citation type="submission" date="2022-06" db="EMBL/GenBank/DDBJ databases">
        <title>Aeoliella straminimaris, a novel planctomycete from sediments.</title>
        <authorList>
            <person name="Vitorino I.R."/>
            <person name="Lage O.M."/>
        </authorList>
    </citation>
    <scope>NUCLEOTIDE SEQUENCE</scope>
    <source>
        <strain evidence="5">ICT_H6.2</strain>
    </source>
</reference>
<feature type="chain" id="PRO_5040993719" evidence="4">
    <location>
        <begin position="24"/>
        <end position="335"/>
    </location>
</feature>
<evidence type="ECO:0000256" key="1">
    <source>
        <dbReference type="ARBA" id="ARBA00022737"/>
    </source>
</evidence>
<keyword evidence="4" id="KW-0732">Signal</keyword>
<dbReference type="Pfam" id="PF13637">
    <property type="entry name" value="Ank_4"/>
    <property type="match status" value="1"/>
</dbReference>
<dbReference type="SUPFAM" id="SSF48403">
    <property type="entry name" value="Ankyrin repeat"/>
    <property type="match status" value="1"/>
</dbReference>
<dbReference type="EMBL" id="JAMXLR010000051">
    <property type="protein sequence ID" value="MCO6045092.1"/>
    <property type="molecule type" value="Genomic_DNA"/>
</dbReference>
<feature type="repeat" description="ANK" evidence="3">
    <location>
        <begin position="237"/>
        <end position="269"/>
    </location>
</feature>
<dbReference type="PANTHER" id="PTHR24171">
    <property type="entry name" value="ANKYRIN REPEAT DOMAIN-CONTAINING PROTEIN 39-RELATED"/>
    <property type="match status" value="1"/>
</dbReference>
<feature type="repeat" description="ANK" evidence="3">
    <location>
        <begin position="77"/>
        <end position="109"/>
    </location>
</feature>
<evidence type="ECO:0000256" key="4">
    <source>
        <dbReference type="SAM" id="SignalP"/>
    </source>
</evidence>
<dbReference type="AlphaFoldDB" id="A0A9X2F9W4"/>
<evidence type="ECO:0000256" key="2">
    <source>
        <dbReference type="ARBA" id="ARBA00023043"/>
    </source>
</evidence>
<feature type="repeat" description="ANK" evidence="3">
    <location>
        <begin position="203"/>
        <end position="235"/>
    </location>
</feature>
<dbReference type="RefSeq" id="WP_252853203.1">
    <property type="nucleotide sequence ID" value="NZ_JAMXLR010000051.1"/>
</dbReference>
<proteinExistence type="predicted"/>
<accession>A0A9X2F9W4</accession>
<dbReference type="PROSITE" id="PS50297">
    <property type="entry name" value="ANK_REP_REGION"/>
    <property type="match status" value="6"/>
</dbReference>
<evidence type="ECO:0000313" key="6">
    <source>
        <dbReference type="Proteomes" id="UP001155241"/>
    </source>
</evidence>
<feature type="repeat" description="ANK" evidence="3">
    <location>
        <begin position="110"/>
        <end position="142"/>
    </location>
</feature>
<dbReference type="Pfam" id="PF12796">
    <property type="entry name" value="Ank_2"/>
    <property type="match status" value="2"/>
</dbReference>
<keyword evidence="1" id="KW-0677">Repeat</keyword>
<feature type="signal peptide" evidence="4">
    <location>
        <begin position="1"/>
        <end position="23"/>
    </location>
</feature>
<comment type="caution">
    <text evidence="5">The sequence shown here is derived from an EMBL/GenBank/DDBJ whole genome shotgun (WGS) entry which is preliminary data.</text>
</comment>
<dbReference type="SMART" id="SM00248">
    <property type="entry name" value="ANK"/>
    <property type="match status" value="6"/>
</dbReference>
<dbReference type="InterPro" id="IPR036770">
    <property type="entry name" value="Ankyrin_rpt-contain_sf"/>
</dbReference>
<dbReference type="PRINTS" id="PR01415">
    <property type="entry name" value="ANKYRIN"/>
</dbReference>
<dbReference type="Proteomes" id="UP001155241">
    <property type="component" value="Unassembled WGS sequence"/>
</dbReference>
<dbReference type="PROSITE" id="PS50088">
    <property type="entry name" value="ANK_REPEAT"/>
    <property type="match status" value="6"/>
</dbReference>
<keyword evidence="2 3" id="KW-0040">ANK repeat</keyword>
<sequence>MCVRNCCFLLLCIGLLVVRPATAQNPFDDSTAGNPFAQMEEAAETPGDQMAAAIDSGSIAAVRRLLDAGMSPDTMVYGGPALQWATYDDRYYVVKLLVDRGADVDLTDEYGNTTLMVASSQGSVKIVKLLLDKDANVNAVEKLYGLSALQNACEAGNDEVFDLLVEHGADIKHVDKYGGNCLEEAAFSGAKSIVEKLQAKGLKSKWPLHVAAGLGNTEQVKKLLADGADPSKANDGWKNTPLHFAAGAQHLEVAKLLKEKDANLDAKNVFGATPLHYAANEDNLEFAKWLVEQGADINAVDEEGMTVRDWSGEQVDEYLGTKGAEYGEWEEEMEE</sequence>